<evidence type="ECO:0000256" key="6">
    <source>
        <dbReference type="ARBA" id="ARBA00023136"/>
    </source>
</evidence>
<dbReference type="Proteomes" id="UP001597135">
    <property type="component" value="Unassembled WGS sequence"/>
</dbReference>
<dbReference type="PANTHER" id="PTHR30250:SF10">
    <property type="entry name" value="LIPOPOLYSACCHARIDE BIOSYNTHESIS PROTEIN WZXC"/>
    <property type="match status" value="1"/>
</dbReference>
<feature type="transmembrane region" description="Helical" evidence="7">
    <location>
        <begin position="115"/>
        <end position="136"/>
    </location>
</feature>
<keyword evidence="4 7" id="KW-0812">Transmembrane</keyword>
<feature type="transmembrane region" description="Helical" evidence="7">
    <location>
        <begin position="157"/>
        <end position="179"/>
    </location>
</feature>
<dbReference type="InterPro" id="IPR050833">
    <property type="entry name" value="Poly_Biosynth_Transport"/>
</dbReference>
<evidence type="ECO:0000313" key="9">
    <source>
        <dbReference type="Proteomes" id="UP001597135"/>
    </source>
</evidence>
<sequence length="411" mass="42661">MPLSASLGSLARNFAAYGASEAASKASRLLVVIAAARALPPAEIGIAAAALATSEILKALTETGAVQRIIAAPAARLEATCLTAHRLVWVWCLGLFLVQIAVAFVLWAVGGSVAVSILVAVLAGEYLFMPGGLVQAGLAMRENKLRQAAAITGSQVVLANILSVLLALIWPSALALILPKLLTAPVWLVAMRRLRPWRPAAGVAPAPLAPFLRFGWAVLAVEVVKALRLYADKLVVGLLLGAEALGLYFMAFNAGLSLSNAVSQAFATVLFPHLHAHADRAAALRESITLSLALTVPVASAQSLLAPVYVPLLLGAQYAELSSVVALLCLAAIPTMIWTAAAGWLRSCERPDLEFAVTLVLAAAVILNTVVLAPSGLLAIAQGYLAITVLIMTAASLPALATAFSFRNRSA</sequence>
<gene>
    <name evidence="8" type="ORF">ACFQ4E_01655</name>
</gene>
<protein>
    <submittedName>
        <fullName evidence="8">Oligosaccharide flippase family protein</fullName>
    </submittedName>
</protein>
<evidence type="ECO:0000256" key="4">
    <source>
        <dbReference type="ARBA" id="ARBA00022692"/>
    </source>
</evidence>
<evidence type="ECO:0000256" key="5">
    <source>
        <dbReference type="ARBA" id="ARBA00022989"/>
    </source>
</evidence>
<feature type="transmembrane region" description="Helical" evidence="7">
    <location>
        <begin position="87"/>
        <end position="109"/>
    </location>
</feature>
<proteinExistence type="inferred from homology"/>
<feature type="transmembrane region" description="Helical" evidence="7">
    <location>
        <begin position="321"/>
        <end position="345"/>
    </location>
</feature>
<keyword evidence="9" id="KW-1185">Reference proteome</keyword>
<organism evidence="8 9">
    <name type="scientific">Litorisediminicola beolgyonensis</name>
    <dbReference type="NCBI Taxonomy" id="1173614"/>
    <lineage>
        <taxon>Bacteria</taxon>
        <taxon>Pseudomonadati</taxon>
        <taxon>Pseudomonadota</taxon>
        <taxon>Alphaproteobacteria</taxon>
        <taxon>Rhodobacterales</taxon>
        <taxon>Paracoccaceae</taxon>
        <taxon>Litorisediminicola</taxon>
    </lineage>
</organism>
<comment type="subcellular location">
    <subcellularLocation>
        <location evidence="1">Cell membrane</location>
        <topology evidence="1">Multi-pass membrane protein</topology>
    </subcellularLocation>
</comment>
<dbReference type="PANTHER" id="PTHR30250">
    <property type="entry name" value="PST FAMILY PREDICTED COLANIC ACID TRANSPORTER"/>
    <property type="match status" value="1"/>
</dbReference>
<name>A0ABW3ZD50_9RHOB</name>
<accession>A0ABW3ZD50</accession>
<evidence type="ECO:0000256" key="2">
    <source>
        <dbReference type="ARBA" id="ARBA00007430"/>
    </source>
</evidence>
<evidence type="ECO:0000256" key="7">
    <source>
        <dbReference type="SAM" id="Phobius"/>
    </source>
</evidence>
<dbReference type="Pfam" id="PF13440">
    <property type="entry name" value="Polysacc_synt_3"/>
    <property type="match status" value="1"/>
</dbReference>
<evidence type="ECO:0000313" key="8">
    <source>
        <dbReference type="EMBL" id="MFD1341120.1"/>
    </source>
</evidence>
<reference evidence="9" key="1">
    <citation type="journal article" date="2019" name="Int. J. Syst. Evol. Microbiol.">
        <title>The Global Catalogue of Microorganisms (GCM) 10K type strain sequencing project: providing services to taxonomists for standard genome sequencing and annotation.</title>
        <authorList>
            <consortium name="The Broad Institute Genomics Platform"/>
            <consortium name="The Broad Institute Genome Sequencing Center for Infectious Disease"/>
            <person name="Wu L."/>
            <person name="Ma J."/>
        </authorList>
    </citation>
    <scope>NUCLEOTIDE SEQUENCE [LARGE SCALE GENOMIC DNA]</scope>
    <source>
        <strain evidence="9">CCUG 62953</strain>
    </source>
</reference>
<feature type="transmembrane region" description="Helical" evidence="7">
    <location>
        <begin position="199"/>
        <end position="221"/>
    </location>
</feature>
<feature type="transmembrane region" description="Helical" evidence="7">
    <location>
        <begin position="357"/>
        <end position="378"/>
    </location>
</feature>
<feature type="transmembrane region" description="Helical" evidence="7">
    <location>
        <begin position="288"/>
        <end position="309"/>
    </location>
</feature>
<feature type="transmembrane region" description="Helical" evidence="7">
    <location>
        <begin position="233"/>
        <end position="252"/>
    </location>
</feature>
<keyword evidence="3" id="KW-1003">Cell membrane</keyword>
<evidence type="ECO:0000256" key="3">
    <source>
        <dbReference type="ARBA" id="ARBA00022475"/>
    </source>
</evidence>
<dbReference type="RefSeq" id="WP_386801180.1">
    <property type="nucleotide sequence ID" value="NZ_JBHTMU010000002.1"/>
</dbReference>
<feature type="transmembrane region" description="Helical" evidence="7">
    <location>
        <begin position="384"/>
        <end position="406"/>
    </location>
</feature>
<keyword evidence="5 7" id="KW-1133">Transmembrane helix</keyword>
<comment type="caution">
    <text evidence="8">The sequence shown here is derived from an EMBL/GenBank/DDBJ whole genome shotgun (WGS) entry which is preliminary data.</text>
</comment>
<keyword evidence="6 7" id="KW-0472">Membrane</keyword>
<comment type="similarity">
    <text evidence="2">Belongs to the polysaccharide synthase family.</text>
</comment>
<dbReference type="EMBL" id="JBHTMU010000002">
    <property type="protein sequence ID" value="MFD1341120.1"/>
    <property type="molecule type" value="Genomic_DNA"/>
</dbReference>
<evidence type="ECO:0000256" key="1">
    <source>
        <dbReference type="ARBA" id="ARBA00004651"/>
    </source>
</evidence>